<dbReference type="RefSeq" id="XP_012181953.1">
    <property type="nucleotide sequence ID" value="XM_012326563.1"/>
</dbReference>
<feature type="compositionally biased region" description="Basic and acidic residues" evidence="1">
    <location>
        <begin position="169"/>
        <end position="182"/>
    </location>
</feature>
<dbReference type="InParanoid" id="J4GPS9"/>
<keyword evidence="3" id="KW-1185">Reference proteome</keyword>
<dbReference type="PANTHER" id="PTHR15410">
    <property type="entry name" value="HIRA-INTERACTING PROTEIN 3"/>
    <property type="match status" value="1"/>
</dbReference>
<dbReference type="STRING" id="599839.J4GPS9"/>
<dbReference type="AlphaFoldDB" id="J4GPS9"/>
<evidence type="ECO:0000313" key="3">
    <source>
        <dbReference type="Proteomes" id="UP000006352"/>
    </source>
</evidence>
<gene>
    <name evidence="2" type="ORF">FIBRA_04775</name>
</gene>
<reference evidence="2 3" key="1">
    <citation type="journal article" date="2012" name="Appl. Environ. Microbiol.">
        <title>Short-read sequencing for genomic analysis of the brown rot fungus Fibroporia radiculosa.</title>
        <authorList>
            <person name="Tang J.D."/>
            <person name="Perkins A.D."/>
            <person name="Sonstegard T.S."/>
            <person name="Schroeder S.G."/>
            <person name="Burgess S.C."/>
            <person name="Diehl S.V."/>
        </authorList>
    </citation>
    <scope>NUCLEOTIDE SEQUENCE [LARGE SCALE GENOMIC DNA]</scope>
    <source>
        <strain evidence="2 3">TFFH 294</strain>
    </source>
</reference>
<dbReference type="HOGENOM" id="CLU_050251_0_0_1"/>
<feature type="region of interest" description="Disordered" evidence="1">
    <location>
        <begin position="146"/>
        <end position="356"/>
    </location>
</feature>
<accession>J4GPS9</accession>
<feature type="compositionally biased region" description="Basic and acidic residues" evidence="1">
    <location>
        <begin position="243"/>
        <end position="259"/>
    </location>
</feature>
<feature type="compositionally biased region" description="Basic and acidic residues" evidence="1">
    <location>
        <begin position="445"/>
        <end position="454"/>
    </location>
</feature>
<dbReference type="GO" id="GO:0005634">
    <property type="term" value="C:nucleus"/>
    <property type="evidence" value="ECO:0007669"/>
    <property type="project" value="TreeGrafter"/>
</dbReference>
<feature type="compositionally biased region" description="Polar residues" evidence="1">
    <location>
        <begin position="205"/>
        <end position="214"/>
    </location>
</feature>
<dbReference type="InterPro" id="IPR037647">
    <property type="entry name" value="HIRIP3"/>
</dbReference>
<feature type="region of interest" description="Disordered" evidence="1">
    <location>
        <begin position="427"/>
        <end position="487"/>
    </location>
</feature>
<protein>
    <submittedName>
        <fullName evidence="2">Uncharacterized protein</fullName>
    </submittedName>
</protein>
<dbReference type="GeneID" id="24097581"/>
<proteinExistence type="predicted"/>
<feature type="compositionally biased region" description="Basic and acidic residues" evidence="1">
    <location>
        <begin position="273"/>
        <end position="283"/>
    </location>
</feature>
<dbReference type="OrthoDB" id="552755at2759"/>
<sequence length="487" mass="53092">MGERKEDDRGGGLAMIASRRAQKSITCLARLSNSAKRVTHRGGARLDAPQQPEILPDRQQLLCNFFPSAMSQPDPDTIRRVTRDIITKASDNGTLEELTPRLVRKEVEIVCSYEEGELDDAAYKAIVKEATAIAMAELENKITADEAKNDSDAKRKRPKSSKSQSKKSTAKEKKAAKEDKPATKKANKRSASVVPSSSDEDTTAPAKSSTNARAKTNKAAVLSDVSPGVEPEGEPPRKRQKKVAGDAKLASKSEAEPSSKAKAAPLRSPIVKPDSKIANDPRPESSAASPPDEVLAISGSNGNAEGDKSELEMSVLIDEPKQSHKKKGKEIEVKTRPKKEAKERKGKQPVKELSKDEETIKRLKSFVVACGVRKAWAREFKNLDSPSEQIKRLKTILADLGMTGRMSMEQAKAIRAKRELAQELEDVQTFEKSVVSGPAAGRNKKKDESQRSSSDEESDGNVAEAPKRRSNARQSIMAFLGDQSDDD</sequence>
<dbReference type="Proteomes" id="UP000006352">
    <property type="component" value="Unassembled WGS sequence"/>
</dbReference>
<feature type="compositionally biased region" description="Basic and acidic residues" evidence="1">
    <location>
        <begin position="329"/>
        <end position="343"/>
    </location>
</feature>
<evidence type="ECO:0000256" key="1">
    <source>
        <dbReference type="SAM" id="MobiDB-lite"/>
    </source>
</evidence>
<name>J4GPS9_9APHY</name>
<dbReference type="PANTHER" id="PTHR15410:SF2">
    <property type="entry name" value="HIRA-INTERACTING PROTEIN 3"/>
    <property type="match status" value="1"/>
</dbReference>
<evidence type="ECO:0000313" key="2">
    <source>
        <dbReference type="EMBL" id="CCM02670.1"/>
    </source>
</evidence>
<dbReference type="EMBL" id="HE797087">
    <property type="protein sequence ID" value="CCM02670.1"/>
    <property type="molecule type" value="Genomic_DNA"/>
</dbReference>
<organism evidence="2 3">
    <name type="scientific">Fibroporia radiculosa</name>
    <dbReference type="NCBI Taxonomy" id="599839"/>
    <lineage>
        <taxon>Eukaryota</taxon>
        <taxon>Fungi</taxon>
        <taxon>Dikarya</taxon>
        <taxon>Basidiomycota</taxon>
        <taxon>Agaricomycotina</taxon>
        <taxon>Agaricomycetes</taxon>
        <taxon>Polyporales</taxon>
        <taxon>Fibroporiaceae</taxon>
        <taxon>Fibroporia</taxon>
    </lineage>
</organism>